<dbReference type="EMBL" id="FQZK01000007">
    <property type="protein sequence ID" value="SHJ53154.1"/>
    <property type="molecule type" value="Genomic_DNA"/>
</dbReference>
<dbReference type="RefSeq" id="WP_073379640.1">
    <property type="nucleotide sequence ID" value="NZ_FQZK01000007.1"/>
</dbReference>
<name>A0A1M6K2M9_9ACTN</name>
<dbReference type="STRING" id="758803.SAMN05421803_10718"/>
<keyword evidence="1" id="KW-0732">Signal</keyword>
<dbReference type="PROSITE" id="PS51318">
    <property type="entry name" value="TAT"/>
    <property type="match status" value="1"/>
</dbReference>
<keyword evidence="4" id="KW-1185">Reference proteome</keyword>
<evidence type="ECO:0000313" key="4">
    <source>
        <dbReference type="Proteomes" id="UP000184452"/>
    </source>
</evidence>
<accession>A0A1M6K2M9</accession>
<dbReference type="InterPro" id="IPR006311">
    <property type="entry name" value="TAT_signal"/>
</dbReference>
<gene>
    <name evidence="3" type="ORF">SAMN05421803_10718</name>
</gene>
<feature type="domain" description="Htaa" evidence="2">
    <location>
        <begin position="50"/>
        <end position="220"/>
    </location>
</feature>
<dbReference type="Pfam" id="PF04213">
    <property type="entry name" value="HtaA"/>
    <property type="match status" value="1"/>
</dbReference>
<protein>
    <submittedName>
        <fullName evidence="3">Htaa protein</fullName>
    </submittedName>
</protein>
<feature type="chain" id="PRO_5009918860" evidence="1">
    <location>
        <begin position="40"/>
        <end position="224"/>
    </location>
</feature>
<dbReference type="AlphaFoldDB" id="A0A1M6K2M9"/>
<dbReference type="OrthoDB" id="7210788at2"/>
<sequence length="224" mass="22262">MTLTSTHGATANRGALRTLTSASAAVALAAALVAVSAPAASAAADPVSGGSAVWGVKESFRNYVSGPIAGGGYAASDGATRLSSGLIDFPTAGGDVDGTFFISGEVEFSGTVVFTGHDYGQGAVLEVRLSDPRVEFDGSTATVYADVTSREFHGANPALPPGDLVAYGEVAVADLTGVNVDVSGTELDFTSAAGTLHADAVEPFAGFYSAGTAVDPLSFTTDVS</sequence>
<dbReference type="InterPro" id="IPR007331">
    <property type="entry name" value="Htaa"/>
</dbReference>
<proteinExistence type="predicted"/>
<evidence type="ECO:0000313" key="3">
    <source>
        <dbReference type="EMBL" id="SHJ53154.1"/>
    </source>
</evidence>
<evidence type="ECO:0000256" key="1">
    <source>
        <dbReference type="SAM" id="SignalP"/>
    </source>
</evidence>
<dbReference type="Proteomes" id="UP000184452">
    <property type="component" value="Unassembled WGS sequence"/>
</dbReference>
<reference evidence="3 4" key="1">
    <citation type="submission" date="2016-11" db="EMBL/GenBank/DDBJ databases">
        <authorList>
            <person name="Jaros S."/>
            <person name="Januszkiewicz K."/>
            <person name="Wedrychowicz H."/>
        </authorList>
    </citation>
    <scope>NUCLEOTIDE SEQUENCE [LARGE SCALE GENOMIC DNA]</scope>
    <source>
        <strain evidence="3 4">CGMCC 4.5723</strain>
    </source>
</reference>
<feature type="signal peptide" evidence="1">
    <location>
        <begin position="1"/>
        <end position="39"/>
    </location>
</feature>
<evidence type="ECO:0000259" key="2">
    <source>
        <dbReference type="Pfam" id="PF04213"/>
    </source>
</evidence>
<organism evidence="3 4">
    <name type="scientific">Nocardiopsis flavescens</name>
    <dbReference type="NCBI Taxonomy" id="758803"/>
    <lineage>
        <taxon>Bacteria</taxon>
        <taxon>Bacillati</taxon>
        <taxon>Actinomycetota</taxon>
        <taxon>Actinomycetes</taxon>
        <taxon>Streptosporangiales</taxon>
        <taxon>Nocardiopsidaceae</taxon>
        <taxon>Nocardiopsis</taxon>
    </lineage>
</organism>